<reference evidence="1" key="1">
    <citation type="submission" date="2023-01" db="EMBL/GenBank/DDBJ databases">
        <title>Human gut microbiome strain richness.</title>
        <authorList>
            <person name="Chen-Liaw A."/>
        </authorList>
    </citation>
    <scope>NUCLEOTIDE SEQUENCE</scope>
    <source>
        <strain evidence="1">B1_m1001713B170214d0_201011</strain>
    </source>
</reference>
<comment type="caution">
    <text evidence="1">The sequence shown here is derived from an EMBL/GenBank/DDBJ whole genome shotgun (WGS) entry which is preliminary data.</text>
</comment>
<dbReference type="AlphaFoldDB" id="A0AAW6B3S2"/>
<name>A0AAW6B3S2_CLOSY</name>
<accession>A0AAW6B3S2</accession>
<evidence type="ECO:0000313" key="2">
    <source>
        <dbReference type="Proteomes" id="UP001300871"/>
    </source>
</evidence>
<gene>
    <name evidence="1" type="ORF">PM006_20845</name>
</gene>
<proteinExistence type="predicted"/>
<evidence type="ECO:0008006" key="3">
    <source>
        <dbReference type="Google" id="ProtNLM"/>
    </source>
</evidence>
<evidence type="ECO:0000313" key="1">
    <source>
        <dbReference type="EMBL" id="MDB2002655.1"/>
    </source>
</evidence>
<sequence>MKVNMDYEESVKSIDEMLNALPKELQNQEKAVLGKIGRNIKKNVIRFLHNSDVETRAKQIMPANYDGSRPYTHLKDDVQSSVRKDKMGNHYVSVRGGKMTGYKWGPVSDGHIARDGVTFVQGTNFMGRAVTASEGDTNKIIDEMLKKVVQ</sequence>
<dbReference type="RefSeq" id="WP_272124132.1">
    <property type="nucleotide sequence ID" value="NZ_JAQLGH010000082.1"/>
</dbReference>
<protein>
    <recommendedName>
        <fullName evidence="3">HK97 gp10 family phage protein</fullName>
    </recommendedName>
</protein>
<organism evidence="1 2">
    <name type="scientific">Clostridium symbiosum</name>
    <name type="common">Bacteroides symbiosus</name>
    <dbReference type="NCBI Taxonomy" id="1512"/>
    <lineage>
        <taxon>Bacteria</taxon>
        <taxon>Bacillati</taxon>
        <taxon>Bacillota</taxon>
        <taxon>Clostridia</taxon>
        <taxon>Lachnospirales</taxon>
        <taxon>Lachnospiraceae</taxon>
        <taxon>Otoolea</taxon>
    </lineage>
</organism>
<dbReference type="Proteomes" id="UP001300871">
    <property type="component" value="Unassembled WGS sequence"/>
</dbReference>
<dbReference type="EMBL" id="JAQLGM010000084">
    <property type="protein sequence ID" value="MDB2002655.1"/>
    <property type="molecule type" value="Genomic_DNA"/>
</dbReference>